<dbReference type="EMBL" id="JAGYWB010000007">
    <property type="protein sequence ID" value="KAI0516441.1"/>
    <property type="molecule type" value="Genomic_DNA"/>
</dbReference>
<feature type="compositionally biased region" description="Basic and acidic residues" evidence="1">
    <location>
        <begin position="61"/>
        <end position="72"/>
    </location>
</feature>
<sequence>MKKHEREKVLSQPASSSCWSRSSYRNFRSHRKGKSSIERERASEKDRERKGGRTLSPPFNDVRRHDTSRELDAAAGGNYSEGGC</sequence>
<protein>
    <submittedName>
        <fullName evidence="2">Uncharacterized protein</fullName>
    </submittedName>
</protein>
<accession>A0A8T3BMI0</accession>
<evidence type="ECO:0000313" key="2">
    <source>
        <dbReference type="EMBL" id="KAI0516441.1"/>
    </source>
</evidence>
<feature type="region of interest" description="Disordered" evidence="1">
    <location>
        <begin position="1"/>
        <end position="84"/>
    </location>
</feature>
<feature type="compositionally biased region" description="Low complexity" evidence="1">
    <location>
        <begin position="11"/>
        <end position="23"/>
    </location>
</feature>
<dbReference type="AlphaFoldDB" id="A0A8T3BMI0"/>
<gene>
    <name evidence="2" type="ORF">KFK09_009116</name>
</gene>
<evidence type="ECO:0000256" key="1">
    <source>
        <dbReference type="SAM" id="MobiDB-lite"/>
    </source>
</evidence>
<dbReference type="SMR" id="A0A8T3BMI0"/>
<proteinExistence type="predicted"/>
<dbReference type="Proteomes" id="UP000829196">
    <property type="component" value="Unassembled WGS sequence"/>
</dbReference>
<organism evidence="2 3">
    <name type="scientific">Dendrobium nobile</name>
    <name type="common">Orchid</name>
    <dbReference type="NCBI Taxonomy" id="94219"/>
    <lineage>
        <taxon>Eukaryota</taxon>
        <taxon>Viridiplantae</taxon>
        <taxon>Streptophyta</taxon>
        <taxon>Embryophyta</taxon>
        <taxon>Tracheophyta</taxon>
        <taxon>Spermatophyta</taxon>
        <taxon>Magnoliopsida</taxon>
        <taxon>Liliopsida</taxon>
        <taxon>Asparagales</taxon>
        <taxon>Orchidaceae</taxon>
        <taxon>Epidendroideae</taxon>
        <taxon>Malaxideae</taxon>
        <taxon>Dendrobiinae</taxon>
        <taxon>Dendrobium</taxon>
    </lineage>
</organism>
<keyword evidence="3" id="KW-1185">Reference proteome</keyword>
<feature type="compositionally biased region" description="Basic and acidic residues" evidence="1">
    <location>
        <begin position="35"/>
        <end position="51"/>
    </location>
</feature>
<reference evidence="2" key="1">
    <citation type="journal article" date="2022" name="Front. Genet.">
        <title>Chromosome-Scale Assembly of the Dendrobium nobile Genome Provides Insights Into the Molecular Mechanism of the Biosynthesis of the Medicinal Active Ingredient of Dendrobium.</title>
        <authorList>
            <person name="Xu Q."/>
            <person name="Niu S.-C."/>
            <person name="Li K.-L."/>
            <person name="Zheng P.-J."/>
            <person name="Zhang X.-J."/>
            <person name="Jia Y."/>
            <person name="Liu Y."/>
            <person name="Niu Y.-X."/>
            <person name="Yu L.-H."/>
            <person name="Chen D.-F."/>
            <person name="Zhang G.-Q."/>
        </authorList>
    </citation>
    <scope>NUCLEOTIDE SEQUENCE</scope>
    <source>
        <tissue evidence="2">Leaf</tissue>
    </source>
</reference>
<evidence type="ECO:0000313" key="3">
    <source>
        <dbReference type="Proteomes" id="UP000829196"/>
    </source>
</evidence>
<name>A0A8T3BMI0_DENNO</name>
<comment type="caution">
    <text evidence="2">The sequence shown here is derived from an EMBL/GenBank/DDBJ whole genome shotgun (WGS) entry which is preliminary data.</text>
</comment>